<reference evidence="3" key="1">
    <citation type="submission" date="2018-02" db="EMBL/GenBank/DDBJ databases">
        <authorList>
            <person name="Moore K."/>
            <person name="Momper L."/>
        </authorList>
    </citation>
    <scope>NUCLEOTIDE SEQUENCE [LARGE SCALE GENOMIC DNA]</scope>
    <source>
        <strain evidence="3">ULC18</strain>
    </source>
</reference>
<feature type="transmembrane region" description="Helical" evidence="1">
    <location>
        <begin position="92"/>
        <end position="117"/>
    </location>
</feature>
<dbReference type="AlphaFoldDB" id="A0A2T1DVW9"/>
<sequence>MVNRPDYSSHTPNYYLSKLAAPIRNSLTPEQLEAFHQILNEAIPKPSAKLVDLRFVIDLLVSRFYIVLFIGKDRRAKKRRYVPQVMTKMGNTIAIVIILLGANLTISAFILLAAYLMKSAIGIDLLPGHFPDTIKRFFHVAYADYLMLIK</sequence>
<dbReference type="EMBL" id="PVWK01000142">
    <property type="protein sequence ID" value="PSB24581.1"/>
    <property type="molecule type" value="Genomic_DNA"/>
</dbReference>
<keyword evidence="1" id="KW-0472">Membrane</keyword>
<evidence type="ECO:0000256" key="1">
    <source>
        <dbReference type="SAM" id="Phobius"/>
    </source>
</evidence>
<comment type="caution">
    <text evidence="2">The sequence shown here is derived from an EMBL/GenBank/DDBJ whole genome shotgun (WGS) entry which is preliminary data.</text>
</comment>
<name>A0A2T1DVW9_9CYAN</name>
<accession>A0A2T1DVW9</accession>
<gene>
    <name evidence="2" type="ORF">C7B82_26530</name>
</gene>
<organism evidence="2 3">
    <name type="scientific">Stenomitos frigidus ULC18</name>
    <dbReference type="NCBI Taxonomy" id="2107698"/>
    <lineage>
        <taxon>Bacteria</taxon>
        <taxon>Bacillati</taxon>
        <taxon>Cyanobacteriota</taxon>
        <taxon>Cyanophyceae</taxon>
        <taxon>Leptolyngbyales</taxon>
        <taxon>Leptolyngbyaceae</taxon>
        <taxon>Stenomitos</taxon>
    </lineage>
</organism>
<dbReference type="Proteomes" id="UP000239576">
    <property type="component" value="Unassembled WGS sequence"/>
</dbReference>
<feature type="transmembrane region" description="Helical" evidence="1">
    <location>
        <begin position="53"/>
        <end position="71"/>
    </location>
</feature>
<dbReference type="OrthoDB" id="462071at2"/>
<keyword evidence="1" id="KW-0812">Transmembrane</keyword>
<reference evidence="2 3" key="2">
    <citation type="submission" date="2018-03" db="EMBL/GenBank/DDBJ databases">
        <title>The ancient ancestry and fast evolution of plastids.</title>
        <authorList>
            <person name="Moore K.R."/>
            <person name="Magnabosco C."/>
            <person name="Momper L."/>
            <person name="Gold D.A."/>
            <person name="Bosak T."/>
            <person name="Fournier G.P."/>
        </authorList>
    </citation>
    <scope>NUCLEOTIDE SEQUENCE [LARGE SCALE GENOMIC DNA]</scope>
    <source>
        <strain evidence="2 3">ULC18</strain>
    </source>
</reference>
<evidence type="ECO:0000313" key="3">
    <source>
        <dbReference type="Proteomes" id="UP000239576"/>
    </source>
</evidence>
<proteinExistence type="predicted"/>
<keyword evidence="3" id="KW-1185">Reference proteome</keyword>
<evidence type="ECO:0000313" key="2">
    <source>
        <dbReference type="EMBL" id="PSB24581.1"/>
    </source>
</evidence>
<protein>
    <submittedName>
        <fullName evidence="2">Uncharacterized protein</fullName>
    </submittedName>
</protein>
<keyword evidence="1" id="KW-1133">Transmembrane helix</keyword>